<dbReference type="GO" id="GO:0030125">
    <property type="term" value="C:clathrin vesicle coat"/>
    <property type="evidence" value="ECO:0007669"/>
    <property type="project" value="TreeGrafter"/>
</dbReference>
<feature type="non-terminal residue" evidence="9">
    <location>
        <position position="411"/>
    </location>
</feature>
<dbReference type="EMBL" id="ML769469">
    <property type="protein sequence ID" value="KAE9399478.1"/>
    <property type="molecule type" value="Genomic_DNA"/>
</dbReference>
<dbReference type="InterPro" id="IPR008942">
    <property type="entry name" value="ENTH_VHS"/>
</dbReference>
<keyword evidence="4" id="KW-0597">Phosphoprotein</keyword>
<dbReference type="GO" id="GO:0030276">
    <property type="term" value="F:clathrin binding"/>
    <property type="evidence" value="ECO:0007669"/>
    <property type="project" value="TreeGrafter"/>
</dbReference>
<dbReference type="GO" id="GO:0005886">
    <property type="term" value="C:plasma membrane"/>
    <property type="evidence" value="ECO:0007669"/>
    <property type="project" value="TreeGrafter"/>
</dbReference>
<dbReference type="GO" id="GO:0007015">
    <property type="term" value="P:actin filament organization"/>
    <property type="evidence" value="ECO:0007669"/>
    <property type="project" value="TreeGrafter"/>
</dbReference>
<dbReference type="InterPro" id="IPR003903">
    <property type="entry name" value="UIM_dom"/>
</dbReference>
<feature type="compositionally biased region" description="Low complexity" evidence="7">
    <location>
        <begin position="309"/>
        <end position="325"/>
    </location>
</feature>
<dbReference type="PROSITE" id="PS50942">
    <property type="entry name" value="ENTH"/>
    <property type="match status" value="1"/>
</dbReference>
<organism evidence="9 10">
    <name type="scientific">Gymnopus androsaceus JB14</name>
    <dbReference type="NCBI Taxonomy" id="1447944"/>
    <lineage>
        <taxon>Eukaryota</taxon>
        <taxon>Fungi</taxon>
        <taxon>Dikarya</taxon>
        <taxon>Basidiomycota</taxon>
        <taxon>Agaricomycotina</taxon>
        <taxon>Agaricomycetes</taxon>
        <taxon>Agaricomycetidae</taxon>
        <taxon>Agaricales</taxon>
        <taxon>Marasmiineae</taxon>
        <taxon>Omphalotaceae</taxon>
        <taxon>Gymnopus</taxon>
    </lineage>
</organism>
<dbReference type="AlphaFoldDB" id="A0A6A4HQ48"/>
<feature type="domain" description="ENTH" evidence="8">
    <location>
        <begin position="1"/>
        <end position="86"/>
    </location>
</feature>
<evidence type="ECO:0000313" key="9">
    <source>
        <dbReference type="EMBL" id="KAE9399478.1"/>
    </source>
</evidence>
<dbReference type="Pfam" id="PF01417">
    <property type="entry name" value="ENTH"/>
    <property type="match status" value="1"/>
</dbReference>
<evidence type="ECO:0000256" key="4">
    <source>
        <dbReference type="ARBA" id="ARBA00022553"/>
    </source>
</evidence>
<evidence type="ECO:0000256" key="7">
    <source>
        <dbReference type="SAM" id="MobiDB-lite"/>
    </source>
</evidence>
<feature type="coiled-coil region" evidence="6">
    <location>
        <begin position="131"/>
        <end position="166"/>
    </location>
</feature>
<dbReference type="OrthoDB" id="4033880at2759"/>
<evidence type="ECO:0000256" key="3">
    <source>
        <dbReference type="ARBA" id="ARBA00022490"/>
    </source>
</evidence>
<comment type="subcellular location">
    <subcellularLocation>
        <location evidence="1">Cytoplasm</location>
    </subcellularLocation>
</comment>
<dbReference type="GO" id="GO:0005543">
    <property type="term" value="F:phospholipid binding"/>
    <property type="evidence" value="ECO:0007669"/>
    <property type="project" value="TreeGrafter"/>
</dbReference>
<evidence type="ECO:0000313" key="10">
    <source>
        <dbReference type="Proteomes" id="UP000799118"/>
    </source>
</evidence>
<dbReference type="GO" id="GO:0006897">
    <property type="term" value="P:endocytosis"/>
    <property type="evidence" value="ECO:0007669"/>
    <property type="project" value="TreeGrafter"/>
</dbReference>
<feature type="region of interest" description="Disordered" evidence="7">
    <location>
        <begin position="299"/>
        <end position="330"/>
    </location>
</feature>
<comment type="similarity">
    <text evidence="2">Belongs to the epsin family.</text>
</comment>
<protein>
    <recommendedName>
        <fullName evidence="8">ENTH domain-containing protein</fullName>
    </recommendedName>
</protein>
<keyword evidence="5" id="KW-0446">Lipid-binding</keyword>
<accession>A0A6A4HQ48</accession>
<dbReference type="SMART" id="SM00273">
    <property type="entry name" value="ENTH"/>
    <property type="match status" value="1"/>
</dbReference>
<name>A0A6A4HQ48_9AGAR</name>
<gene>
    <name evidence="9" type="ORF">BT96DRAFT_920124</name>
</gene>
<dbReference type="PANTHER" id="PTHR12276">
    <property type="entry name" value="EPSIN/ENT-RELATED"/>
    <property type="match status" value="1"/>
</dbReference>
<dbReference type="SMART" id="SM00726">
    <property type="entry name" value="UIM"/>
    <property type="match status" value="2"/>
</dbReference>
<keyword evidence="6" id="KW-0175">Coiled coil</keyword>
<feature type="region of interest" description="Disordered" evidence="7">
    <location>
        <begin position="76"/>
        <end position="130"/>
    </location>
</feature>
<evidence type="ECO:0000256" key="2">
    <source>
        <dbReference type="ARBA" id="ARBA00010130"/>
    </source>
</evidence>
<feature type="coiled-coil region" evidence="6">
    <location>
        <begin position="255"/>
        <end position="292"/>
    </location>
</feature>
<feature type="region of interest" description="Disordered" evidence="7">
    <location>
        <begin position="166"/>
        <end position="208"/>
    </location>
</feature>
<reference evidence="9" key="1">
    <citation type="journal article" date="2019" name="Environ. Microbiol.">
        <title>Fungal ecological strategies reflected in gene transcription - a case study of two litter decomposers.</title>
        <authorList>
            <person name="Barbi F."/>
            <person name="Kohler A."/>
            <person name="Barry K."/>
            <person name="Baskaran P."/>
            <person name="Daum C."/>
            <person name="Fauchery L."/>
            <person name="Ihrmark K."/>
            <person name="Kuo A."/>
            <person name="LaButti K."/>
            <person name="Lipzen A."/>
            <person name="Morin E."/>
            <person name="Grigoriev I.V."/>
            <person name="Henrissat B."/>
            <person name="Lindahl B."/>
            <person name="Martin F."/>
        </authorList>
    </citation>
    <scope>NUCLEOTIDE SEQUENCE</scope>
    <source>
        <strain evidence="9">JB14</strain>
    </source>
</reference>
<keyword evidence="10" id="KW-1185">Reference proteome</keyword>
<sequence length="411" mass="47124">MLEKRLNDKGKNWRHVYKSLSVLDYCLHQGSENIVLYFQDAAYIVKTLKEFQYIDEEGKDQGANVRQKAKDISNLLTDESRLRQERRARAQMRDRMMRGATGDGNDEQDGLDENSRRRNGSKPDRSEDELRKAIEESKKSLVQEHLKAEEEELQRAIKLSEEEEARRNKAIQDSNASSLFDDHNQLIPANSQSNNPFPTNPPNPAAYTVGLQPQLTQIQPQFTSFNPYQQQMQQEAAQAEYLRQQQEFFQQQQAAQQAQLQQEEYMRQQMLLQQQQQQQQQQQMQMQMQQQALNLPRNFNLQGSYDNNPGSPSPSTFSPTSPGSPQNQNGRQFAVKTKQNENQELANLFADRDGGQDTFGNIGSLRYGHSNAGRLVSQPTANNGHNPLRCSSSSRAMISRFSTYEGLRTVE</sequence>
<dbReference type="SUPFAM" id="SSF48464">
    <property type="entry name" value="ENTH/VHS domain"/>
    <property type="match status" value="1"/>
</dbReference>
<dbReference type="InterPro" id="IPR013809">
    <property type="entry name" value="ENTH"/>
</dbReference>
<proteinExistence type="inferred from homology"/>
<keyword evidence="3" id="KW-0963">Cytoplasm</keyword>
<dbReference type="Gene3D" id="1.25.40.90">
    <property type="match status" value="1"/>
</dbReference>
<dbReference type="PANTHER" id="PTHR12276:SF110">
    <property type="entry name" value="EPSIN-1-RELATED"/>
    <property type="match status" value="1"/>
</dbReference>
<evidence type="ECO:0000256" key="6">
    <source>
        <dbReference type="SAM" id="Coils"/>
    </source>
</evidence>
<evidence type="ECO:0000256" key="5">
    <source>
        <dbReference type="ARBA" id="ARBA00023121"/>
    </source>
</evidence>
<evidence type="ECO:0000256" key="1">
    <source>
        <dbReference type="ARBA" id="ARBA00004496"/>
    </source>
</evidence>
<evidence type="ECO:0000259" key="8">
    <source>
        <dbReference type="PROSITE" id="PS50942"/>
    </source>
</evidence>
<dbReference type="Proteomes" id="UP000799118">
    <property type="component" value="Unassembled WGS sequence"/>
</dbReference>
<dbReference type="PROSITE" id="PS50330">
    <property type="entry name" value="UIM"/>
    <property type="match status" value="1"/>
</dbReference>
<feature type="region of interest" description="Disordered" evidence="7">
    <location>
        <begin position="373"/>
        <end position="395"/>
    </location>
</feature>
<dbReference type="GO" id="GO:0005768">
    <property type="term" value="C:endosome"/>
    <property type="evidence" value="ECO:0007669"/>
    <property type="project" value="TreeGrafter"/>
</dbReference>
<feature type="compositionally biased region" description="Basic and acidic residues" evidence="7">
    <location>
        <begin position="78"/>
        <end position="97"/>
    </location>
</feature>
<feature type="compositionally biased region" description="Polar residues" evidence="7">
    <location>
        <begin position="299"/>
        <end position="308"/>
    </location>
</feature>
<feature type="compositionally biased region" description="Basic and acidic residues" evidence="7">
    <location>
        <begin position="113"/>
        <end position="130"/>
    </location>
</feature>